<dbReference type="InterPro" id="IPR050889">
    <property type="entry name" value="Dendritic_Spine_Reg/Scaffold"/>
</dbReference>
<dbReference type="PROSITE" id="PS50088">
    <property type="entry name" value="ANK_REPEAT"/>
    <property type="match status" value="7"/>
</dbReference>
<accession>A0A1X7UL03</accession>
<dbReference type="Pfam" id="PF12796">
    <property type="entry name" value="Ank_2"/>
    <property type="match status" value="3"/>
</dbReference>
<gene>
    <name evidence="5" type="primary">105313240</name>
</gene>
<dbReference type="SUPFAM" id="SSF47986">
    <property type="entry name" value="DEATH domain"/>
    <property type="match status" value="1"/>
</dbReference>
<feature type="repeat" description="ANK" evidence="3">
    <location>
        <begin position="546"/>
        <end position="579"/>
    </location>
</feature>
<dbReference type="Pfam" id="PF08477">
    <property type="entry name" value="Roc"/>
    <property type="match status" value="1"/>
</dbReference>
<reference evidence="6" key="1">
    <citation type="journal article" date="2010" name="Nature">
        <title>The Amphimedon queenslandica genome and the evolution of animal complexity.</title>
        <authorList>
            <person name="Srivastava M."/>
            <person name="Simakov O."/>
            <person name="Chapman J."/>
            <person name="Fahey B."/>
            <person name="Gauthier M.E."/>
            <person name="Mitros T."/>
            <person name="Richards G.S."/>
            <person name="Conaco C."/>
            <person name="Dacre M."/>
            <person name="Hellsten U."/>
            <person name="Larroux C."/>
            <person name="Putnam N.H."/>
            <person name="Stanke M."/>
            <person name="Adamska M."/>
            <person name="Darling A."/>
            <person name="Degnan S.M."/>
            <person name="Oakley T.H."/>
            <person name="Plachetzki D.C."/>
            <person name="Zhai Y."/>
            <person name="Adamski M."/>
            <person name="Calcino A."/>
            <person name="Cummins S.F."/>
            <person name="Goodstein D.M."/>
            <person name="Harris C."/>
            <person name="Jackson D.J."/>
            <person name="Leys S.P."/>
            <person name="Shu S."/>
            <person name="Woodcroft B.J."/>
            <person name="Vervoort M."/>
            <person name="Kosik K.S."/>
            <person name="Manning G."/>
            <person name="Degnan B.M."/>
            <person name="Rokhsar D.S."/>
        </authorList>
    </citation>
    <scope>NUCLEOTIDE SEQUENCE [LARGE SCALE GENOMIC DNA]</scope>
</reference>
<dbReference type="PANTHER" id="PTHR24166:SF48">
    <property type="entry name" value="PROTEIN VAPYRIN"/>
    <property type="match status" value="1"/>
</dbReference>
<proteinExistence type="predicted"/>
<sequence>MAASFMKGLISPKIRTASSSSVGNLPLTPLASITSSGPRDLRDITKDGSEPEALKALEIAPDVSELTFPYGANLLHFAAKRGWCKVMKELLHKDYKANCEDNRGWTPLHYAVVYHQLEAVTLLVSSFNADLSHSDKNGNTPIHLACHHGYKSMVAYIKEIDRLDLGVKNSEGDTPFHLACAMFKYMVMYLLEIGKVDLNSLNVLGHSPVQSAIRQERWETAIYLVKEHGCSPCGVDHYGNTLLHELSRRGMYDQLKEVASTGELCFSSQNMVGDTPLHIACYHAHSNIVEYLLLQDSIDLNLTNQNGLTPVGVACHQSNWQIGLRLITECGCSPVGTDQQGNTYIHGACMTNNFNALQHIVSSGSVSYTVQNRKGDSPLHIACYNGNMEIIRFLISLPNSTQCCRNTAGDTPLHFASMAGHADVIKFLMENSHGDNLTLNNAKNLPLHLACEYGHTEAARMLVSLSPSPSVLKQVIESKNGQGKTPTEFALVCQKWDTAVYMATLSDMYVPAIERHLHLFCSEGYYDLIRTIFSTLKVDVNCRDRFKNTPLHHACKSGGIDIIRYLLLEANADATCANELQNTPIHTASLEGHNDAVSLLLETEGVDPNVLNKEKNTPLHMACSRRHFSVIKCLMKTGRVDPFIANKDGKTPMDSLTCNSSPLSPECTEVLQLFESLKSLAVKYPIQSYTKVIICGHSKSGKSSLAKVLLDRGSNKRRFSLNMLTKKYVTGVHFDTLGMMPSDIQTLDQDNIMLYDLSGQIRYHSSHVAYLKSLNRTSPSVFLLMVNAKLSEEETKEQLRYWYSLIISTCNPDVSKSVVLVIASHVDALERKDISRLKALIDETMNDQEQTLCSYSTNHFLNCSKLVSKRLLPFFNLLTENCKSIRSSPPLTSGVSPYAHALFSFLSNSLTEKAITLVNLVRKISSDASFNLLPSQTQVIEELLVSLRDRGLINLITSSDPSCTKWIVVNLQYVCSDLLGNLFAAPSASGTEQGMALQAQTNTGIIPVHSLEAMFPDCPNSMVVGLLQGLELCYEVNVKALTQIPNNLNTPKIQDKKRRLFFPNFVSLEEPKAENITCGTGWCLVNSASFPFISLHLSHALLLRLLRQYCLPDVTHSLSNPTPVLSFDVWNSGLRWVTKKCIEVTVKVCIKSQKITLSLSYAEDNIVEHVMLRNEIILSIRRVLCDLIPLSKYKEYFVPSTQVKALNEHHFNKLQLYCIEEVSNAILSGKDCLTEGQTVNLTDLIHNDPYLCLSLKHYQLLHNPSISSDSIPGDVLDEMRKSCGVFLSDFPESSYESVREHLDQFTVLMLSEVFMKGSIHYEADADEDCCILYDDSDSSFLVKALIGVKDWKELGRSLGLQDDLFEEIAASGGSSQEEIIKNLLAVWLDKKRSGVASRELLKRALEKINETEIANSL</sequence>
<evidence type="ECO:0000256" key="1">
    <source>
        <dbReference type="ARBA" id="ARBA00022737"/>
    </source>
</evidence>
<keyword evidence="2 3" id="KW-0040">ANK repeat</keyword>
<dbReference type="KEGG" id="aqu:105313240"/>
<dbReference type="InterPro" id="IPR036770">
    <property type="entry name" value="Ankyrin_rpt-contain_sf"/>
</dbReference>
<dbReference type="PROSITE" id="PS50017">
    <property type="entry name" value="DEATH_DOMAIN"/>
    <property type="match status" value="1"/>
</dbReference>
<evidence type="ECO:0000256" key="3">
    <source>
        <dbReference type="PROSITE-ProRule" id="PRU00023"/>
    </source>
</evidence>
<dbReference type="SMART" id="SM00248">
    <property type="entry name" value="ANK"/>
    <property type="match status" value="14"/>
</dbReference>
<dbReference type="InterPro" id="IPR002110">
    <property type="entry name" value="Ankyrin_rpt"/>
</dbReference>
<dbReference type="CDD" id="cd01670">
    <property type="entry name" value="Death"/>
    <property type="match status" value="1"/>
</dbReference>
<feature type="repeat" description="ANK" evidence="3">
    <location>
        <begin position="103"/>
        <end position="136"/>
    </location>
</feature>
<keyword evidence="6" id="KW-1185">Reference proteome</keyword>
<dbReference type="PROSITE" id="PS50297">
    <property type="entry name" value="ANK_REP_REGION"/>
    <property type="match status" value="5"/>
</dbReference>
<dbReference type="eggNOG" id="KOG4177">
    <property type="taxonomic scope" value="Eukaryota"/>
</dbReference>
<evidence type="ECO:0000256" key="2">
    <source>
        <dbReference type="ARBA" id="ARBA00023043"/>
    </source>
</evidence>
<dbReference type="Proteomes" id="UP000007879">
    <property type="component" value="Unassembled WGS sequence"/>
</dbReference>
<dbReference type="Pfam" id="PF00023">
    <property type="entry name" value="Ank"/>
    <property type="match status" value="2"/>
</dbReference>
<dbReference type="InterPro" id="IPR000488">
    <property type="entry name" value="Death_dom"/>
</dbReference>
<feature type="repeat" description="ANK" evidence="3">
    <location>
        <begin position="374"/>
        <end position="396"/>
    </location>
</feature>
<dbReference type="OrthoDB" id="1602144at2759"/>
<evidence type="ECO:0000259" key="4">
    <source>
        <dbReference type="PROSITE" id="PS50017"/>
    </source>
</evidence>
<feature type="repeat" description="ANK" evidence="3">
    <location>
        <begin position="614"/>
        <end position="638"/>
    </location>
</feature>
<evidence type="ECO:0000313" key="5">
    <source>
        <dbReference type="EnsemblMetazoa" id="Aqu2.1.28179_001"/>
    </source>
</evidence>
<dbReference type="EnsemblMetazoa" id="Aqu2.1.28179_001">
    <property type="protein sequence ID" value="Aqu2.1.28179_001"/>
    <property type="gene ID" value="Aqu2.1.28179"/>
</dbReference>
<dbReference type="Gene3D" id="1.25.40.20">
    <property type="entry name" value="Ankyrin repeat-containing domain"/>
    <property type="match status" value="4"/>
</dbReference>
<dbReference type="Gene3D" id="3.40.50.300">
    <property type="entry name" value="P-loop containing nucleotide triphosphate hydrolases"/>
    <property type="match status" value="1"/>
</dbReference>
<dbReference type="Gene3D" id="1.10.533.10">
    <property type="entry name" value="Death Domain, Fas"/>
    <property type="match status" value="1"/>
</dbReference>
<dbReference type="InterPro" id="IPR011029">
    <property type="entry name" value="DEATH-like_dom_sf"/>
</dbReference>
<dbReference type="PANTHER" id="PTHR24166">
    <property type="entry name" value="ROLLING PEBBLES, ISOFORM B"/>
    <property type="match status" value="1"/>
</dbReference>
<feature type="repeat" description="ANK" evidence="3">
    <location>
        <begin position="408"/>
        <end position="432"/>
    </location>
</feature>
<feature type="domain" description="Death" evidence="4">
    <location>
        <begin position="1350"/>
        <end position="1417"/>
    </location>
</feature>
<dbReference type="InterPro" id="IPR027417">
    <property type="entry name" value="P-loop_NTPase"/>
</dbReference>
<reference evidence="5" key="2">
    <citation type="submission" date="2017-05" db="UniProtKB">
        <authorList>
            <consortium name="EnsemblMetazoa"/>
        </authorList>
    </citation>
    <scope>IDENTIFICATION</scope>
</reference>
<keyword evidence="1" id="KW-0677">Repeat</keyword>
<feature type="repeat" description="ANK" evidence="3">
    <location>
        <begin position="272"/>
        <end position="305"/>
    </location>
</feature>
<dbReference type="EnsemblMetazoa" id="XM_011406511.2">
    <property type="protein sequence ID" value="XP_011404813.1"/>
    <property type="gene ID" value="LOC105313240"/>
</dbReference>
<name>A0A1X7UL03_AMPQE</name>
<dbReference type="SUPFAM" id="SSF52540">
    <property type="entry name" value="P-loop containing nucleoside triphosphate hydrolases"/>
    <property type="match status" value="1"/>
</dbReference>
<dbReference type="SUPFAM" id="SSF48403">
    <property type="entry name" value="Ankyrin repeat"/>
    <property type="match status" value="2"/>
</dbReference>
<dbReference type="Pfam" id="PF00531">
    <property type="entry name" value="Death"/>
    <property type="match status" value="1"/>
</dbReference>
<dbReference type="GO" id="GO:0007165">
    <property type="term" value="P:signal transduction"/>
    <property type="evidence" value="ECO:0007669"/>
    <property type="project" value="InterPro"/>
</dbReference>
<protein>
    <recommendedName>
        <fullName evidence="4">Death domain-containing protein</fullName>
    </recommendedName>
</protein>
<organism evidence="5">
    <name type="scientific">Amphimedon queenslandica</name>
    <name type="common">Sponge</name>
    <dbReference type="NCBI Taxonomy" id="400682"/>
    <lineage>
        <taxon>Eukaryota</taxon>
        <taxon>Metazoa</taxon>
        <taxon>Porifera</taxon>
        <taxon>Demospongiae</taxon>
        <taxon>Heteroscleromorpha</taxon>
        <taxon>Haplosclerida</taxon>
        <taxon>Niphatidae</taxon>
        <taxon>Amphimedon</taxon>
    </lineage>
</organism>
<evidence type="ECO:0000313" key="6">
    <source>
        <dbReference type="Proteomes" id="UP000007879"/>
    </source>
</evidence>
<feature type="repeat" description="ANK" evidence="3">
    <location>
        <begin position="580"/>
        <end position="613"/>
    </location>
</feature>
<dbReference type="InParanoid" id="A0A1X7UL03"/>